<evidence type="ECO:0000313" key="11">
    <source>
        <dbReference type="Proteomes" id="UP000324767"/>
    </source>
</evidence>
<feature type="transmembrane region" description="Helical" evidence="6">
    <location>
        <begin position="20"/>
        <end position="38"/>
    </location>
</feature>
<accession>A0A1W5CWE3</accession>
<dbReference type="Proteomes" id="UP000324767">
    <property type="component" value="Unassembled WGS sequence"/>
</dbReference>
<feature type="compositionally biased region" description="Basic and acidic residues" evidence="5">
    <location>
        <begin position="250"/>
        <end position="282"/>
    </location>
</feature>
<reference evidence="8 11" key="3">
    <citation type="submission" date="2019-09" db="EMBL/GenBank/DDBJ databases">
        <title>The hologenome of the rock-dwelling lichen Lasallia pustulata.</title>
        <authorList>
            <person name="Greshake Tzovaras B."/>
            <person name="Segers F."/>
            <person name="Bicker A."/>
            <person name="Dal Grande F."/>
            <person name="Otte J."/>
            <person name="Hankeln T."/>
            <person name="Schmitt I."/>
            <person name="Ebersberger I."/>
        </authorList>
    </citation>
    <scope>NUCLEOTIDE SEQUENCE [LARGE SCALE GENOMIC DNA]</scope>
    <source>
        <strain evidence="8">A1-1</strain>
    </source>
</reference>
<feature type="compositionally biased region" description="Basic and acidic residues" evidence="5">
    <location>
        <begin position="221"/>
        <end position="239"/>
    </location>
</feature>
<reference evidence="9" key="1">
    <citation type="submission" date="2017-03" db="EMBL/GenBank/DDBJ databases">
        <authorList>
            <person name="Afonso C.L."/>
            <person name="Miller P.J."/>
            <person name="Scott M.A."/>
            <person name="Spackman E."/>
            <person name="Goraichik I."/>
            <person name="Dimitrov K.M."/>
            <person name="Suarez D.L."/>
            <person name="Swayne D.E."/>
        </authorList>
    </citation>
    <scope>NUCLEOTIDE SEQUENCE [LARGE SCALE GENOMIC DNA]</scope>
</reference>
<evidence type="ECO:0000256" key="6">
    <source>
        <dbReference type="SAM" id="Phobius"/>
    </source>
</evidence>
<keyword evidence="10" id="KW-1185">Reference proteome</keyword>
<keyword evidence="4 6" id="KW-0472">Membrane</keyword>
<comment type="subcellular location">
    <subcellularLocation>
        <location evidence="1">Mitochondrion</location>
    </subcellularLocation>
</comment>
<evidence type="ECO:0000256" key="3">
    <source>
        <dbReference type="ARBA" id="ARBA00022989"/>
    </source>
</evidence>
<feature type="transmembrane region" description="Helical" evidence="6">
    <location>
        <begin position="116"/>
        <end position="135"/>
    </location>
</feature>
<feature type="compositionally biased region" description="Basic residues" evidence="5">
    <location>
        <begin position="240"/>
        <end position="249"/>
    </location>
</feature>
<name>A0A1W5CWE3_9LECA</name>
<evidence type="ECO:0000256" key="5">
    <source>
        <dbReference type="SAM" id="MobiDB-lite"/>
    </source>
</evidence>
<proteinExistence type="predicted"/>
<dbReference type="OrthoDB" id="1915122at2759"/>
<dbReference type="InterPro" id="IPR040153">
    <property type="entry name" value="Rcf2"/>
</dbReference>
<dbReference type="InterPro" id="IPR007667">
    <property type="entry name" value="Hypoxia_induced_domain"/>
</dbReference>
<keyword evidence="3 6" id="KW-1133">Transmembrane helix</keyword>
<dbReference type="AlphaFoldDB" id="A0A1W5CWE3"/>
<dbReference type="EMBL" id="VXIT01000010">
    <property type="protein sequence ID" value="KAA6409579.1"/>
    <property type="molecule type" value="Genomic_DNA"/>
</dbReference>
<dbReference type="EMBL" id="FWEW01000527">
    <property type="protein sequence ID" value="SLM35092.1"/>
    <property type="molecule type" value="Genomic_DNA"/>
</dbReference>
<dbReference type="PROSITE" id="PS51503">
    <property type="entry name" value="HIG1"/>
    <property type="match status" value="1"/>
</dbReference>
<reference evidence="10" key="2">
    <citation type="submission" date="2017-03" db="EMBL/GenBank/DDBJ databases">
        <authorList>
            <person name="Sharma R."/>
            <person name="Thines M."/>
        </authorList>
    </citation>
    <scope>NUCLEOTIDE SEQUENCE [LARGE SCALE GENOMIC DNA]</scope>
</reference>
<organism evidence="9 10">
    <name type="scientific">Lasallia pustulata</name>
    <dbReference type="NCBI Taxonomy" id="136370"/>
    <lineage>
        <taxon>Eukaryota</taxon>
        <taxon>Fungi</taxon>
        <taxon>Dikarya</taxon>
        <taxon>Ascomycota</taxon>
        <taxon>Pezizomycotina</taxon>
        <taxon>Lecanoromycetes</taxon>
        <taxon>OSLEUM clade</taxon>
        <taxon>Umbilicariomycetidae</taxon>
        <taxon>Umbilicariales</taxon>
        <taxon>Umbilicariaceae</taxon>
        <taxon>Lasallia</taxon>
    </lineage>
</organism>
<evidence type="ECO:0000256" key="4">
    <source>
        <dbReference type="ARBA" id="ARBA00023136"/>
    </source>
</evidence>
<feature type="region of interest" description="Disordered" evidence="5">
    <location>
        <begin position="221"/>
        <end position="282"/>
    </location>
</feature>
<dbReference type="PANTHER" id="PTHR28018">
    <property type="entry name" value="RESPIRATORY SUPERCOMPLEX FACTOR 2, MITOCHONDRIAL"/>
    <property type="match status" value="1"/>
</dbReference>
<dbReference type="Proteomes" id="UP000192927">
    <property type="component" value="Unassembled WGS sequence"/>
</dbReference>
<evidence type="ECO:0000256" key="1">
    <source>
        <dbReference type="ARBA" id="ARBA00004173"/>
    </source>
</evidence>
<evidence type="ECO:0000313" key="9">
    <source>
        <dbReference type="EMBL" id="SLM35092.1"/>
    </source>
</evidence>
<gene>
    <name evidence="8" type="ORF">FRX48_06190</name>
</gene>
<feature type="domain" description="HIG1" evidence="7">
    <location>
        <begin position="88"/>
        <end position="179"/>
    </location>
</feature>
<evidence type="ECO:0000313" key="10">
    <source>
        <dbReference type="Proteomes" id="UP000192927"/>
    </source>
</evidence>
<evidence type="ECO:0000313" key="8">
    <source>
        <dbReference type="EMBL" id="KAA6409579.1"/>
    </source>
</evidence>
<evidence type="ECO:0000256" key="2">
    <source>
        <dbReference type="ARBA" id="ARBA00022692"/>
    </source>
</evidence>
<protein>
    <submittedName>
        <fullName evidence="8 9">Mitochondrial hypoxia responsive domain containing</fullName>
    </submittedName>
</protein>
<feature type="transmembrane region" description="Helical" evidence="6">
    <location>
        <begin position="50"/>
        <end position="69"/>
    </location>
</feature>
<dbReference type="GO" id="GO:0005739">
    <property type="term" value="C:mitochondrion"/>
    <property type="evidence" value="ECO:0007669"/>
    <property type="project" value="UniProtKB-SubCell"/>
</dbReference>
<evidence type="ECO:0000259" key="7">
    <source>
        <dbReference type="PROSITE" id="PS51503"/>
    </source>
</evidence>
<keyword evidence="2 6" id="KW-0812">Transmembrane</keyword>
<sequence length="282" mass="31195">MKILTKEEEEAHYAATLKGGIGGAIAGLAVGLVGVYGARLRYPAFRSLTLPLQAFLVTSAGTFAGIVSADKYSRAFEKSRHPEEQYKDEAERQRLEVESRKSALQKVKDWGKENRYPIVGGSWVASMIIALAIVGRSPQLTTQQKIVQARVYAQGLTLAVLVATAAFEIGDKGKGEGRWETVQIVDPNDPTHKHLIDKKIHHERYAGEDQWRDMVEAEERKLKEREAAAKEQEEKDAKAGKWKGKKHDHKSVEKKGGDTKNNGGEDKTHDAEGGEKKPTVRG</sequence>
<dbReference type="PANTHER" id="PTHR28018:SF3">
    <property type="entry name" value="RESPIRATORY SUPERCOMPLEX FACTOR 2, MITOCHONDRIAL"/>
    <property type="match status" value="1"/>
</dbReference>
<dbReference type="Pfam" id="PF04588">
    <property type="entry name" value="HIG_1_N"/>
    <property type="match status" value="1"/>
</dbReference>
<dbReference type="GO" id="GO:0033617">
    <property type="term" value="P:mitochondrial respiratory chain complex IV assembly"/>
    <property type="evidence" value="ECO:0007669"/>
    <property type="project" value="TreeGrafter"/>
</dbReference>